<dbReference type="AlphaFoldDB" id="A0A3M7R854"/>
<gene>
    <name evidence="2" type="ORF">BpHYR1_042757</name>
</gene>
<organism evidence="2 3">
    <name type="scientific">Brachionus plicatilis</name>
    <name type="common">Marine rotifer</name>
    <name type="synonym">Brachionus muelleri</name>
    <dbReference type="NCBI Taxonomy" id="10195"/>
    <lineage>
        <taxon>Eukaryota</taxon>
        <taxon>Metazoa</taxon>
        <taxon>Spiralia</taxon>
        <taxon>Gnathifera</taxon>
        <taxon>Rotifera</taxon>
        <taxon>Eurotatoria</taxon>
        <taxon>Monogononta</taxon>
        <taxon>Pseudotrocha</taxon>
        <taxon>Ploima</taxon>
        <taxon>Brachionidae</taxon>
        <taxon>Brachionus</taxon>
    </lineage>
</organism>
<evidence type="ECO:0000259" key="1">
    <source>
        <dbReference type="Pfam" id="PF01498"/>
    </source>
</evidence>
<evidence type="ECO:0000313" key="3">
    <source>
        <dbReference type="Proteomes" id="UP000276133"/>
    </source>
</evidence>
<accession>A0A3M7R854</accession>
<evidence type="ECO:0000313" key="2">
    <source>
        <dbReference type="EMBL" id="RNA19591.1"/>
    </source>
</evidence>
<comment type="caution">
    <text evidence="2">The sequence shown here is derived from an EMBL/GenBank/DDBJ whole genome shotgun (WGS) entry which is preliminary data.</text>
</comment>
<keyword evidence="3" id="KW-1185">Reference proteome</keyword>
<dbReference type="Proteomes" id="UP000276133">
    <property type="component" value="Unassembled WGS sequence"/>
</dbReference>
<dbReference type="OrthoDB" id="4843387at2759"/>
<proteinExistence type="predicted"/>
<dbReference type="GO" id="GO:0015074">
    <property type="term" value="P:DNA integration"/>
    <property type="evidence" value="ECO:0007669"/>
    <property type="project" value="InterPro"/>
</dbReference>
<sequence>MGQKKSQRWQIIGFLKYQTKTEREIAELVGVLQKCENTTKRNFQATSRVNNFENYKGHPTTSYRQIAADFNSKFKEHKISRESVRRVLAKKGIESYSAVKKLLLIVSDRTKRYKWCKERRNWTDKDWDKSFSKDSKMKNIILIFVSQEYRRAEAQSNKMTFTPVLLSITDQKSTCQIGTVSLKLLLPKNKYMLSSSSSSIQAVGDRRSRAEPSVDDLL</sequence>
<dbReference type="Pfam" id="PF01498">
    <property type="entry name" value="HTH_Tnp_Tc3_2"/>
    <property type="match status" value="1"/>
</dbReference>
<dbReference type="GO" id="GO:0006313">
    <property type="term" value="P:DNA transposition"/>
    <property type="evidence" value="ECO:0007669"/>
    <property type="project" value="InterPro"/>
</dbReference>
<protein>
    <recommendedName>
        <fullName evidence="1">Transposase Tc1-like domain-containing protein</fullName>
    </recommendedName>
</protein>
<dbReference type="GO" id="GO:0003677">
    <property type="term" value="F:DNA binding"/>
    <property type="evidence" value="ECO:0007669"/>
    <property type="project" value="InterPro"/>
</dbReference>
<reference evidence="2 3" key="1">
    <citation type="journal article" date="2018" name="Sci. Rep.">
        <title>Genomic signatures of local adaptation to the degree of environmental predictability in rotifers.</title>
        <authorList>
            <person name="Franch-Gras L."/>
            <person name="Hahn C."/>
            <person name="Garcia-Roger E.M."/>
            <person name="Carmona M.J."/>
            <person name="Serra M."/>
            <person name="Gomez A."/>
        </authorList>
    </citation>
    <scope>NUCLEOTIDE SEQUENCE [LARGE SCALE GENOMIC DNA]</scope>
    <source>
        <strain evidence="2">HYR1</strain>
    </source>
</reference>
<dbReference type="EMBL" id="REGN01004018">
    <property type="protein sequence ID" value="RNA19591.1"/>
    <property type="molecule type" value="Genomic_DNA"/>
</dbReference>
<dbReference type="InterPro" id="IPR002492">
    <property type="entry name" value="Transposase_Tc1-like"/>
</dbReference>
<name>A0A3M7R854_BRAPC</name>
<feature type="domain" description="Transposase Tc1-like" evidence="1">
    <location>
        <begin position="58"/>
        <end position="121"/>
    </location>
</feature>